<dbReference type="Gene3D" id="2.40.160.50">
    <property type="entry name" value="membrane protein fhac: a member of the omp85/tpsb transporter family"/>
    <property type="match status" value="1"/>
</dbReference>
<keyword evidence="3" id="KW-0998">Cell outer membrane</keyword>
<dbReference type="EMBL" id="VHQI01000001">
    <property type="protein sequence ID" value="TPW44499.1"/>
    <property type="molecule type" value="Genomic_DNA"/>
</dbReference>
<feature type="domain" description="Haemolysin activator HlyB C-terminal" evidence="4">
    <location>
        <begin position="202"/>
        <end position="513"/>
    </location>
</feature>
<dbReference type="Pfam" id="PF17287">
    <property type="entry name" value="POTRA_3"/>
    <property type="match status" value="1"/>
</dbReference>
<dbReference type="GO" id="GO:0098046">
    <property type="term" value="C:type V protein secretion system complex"/>
    <property type="evidence" value="ECO:0007669"/>
    <property type="project" value="TreeGrafter"/>
</dbReference>
<dbReference type="OrthoDB" id="290122at2"/>
<feature type="domain" description="ShlB POTRA" evidence="6">
    <location>
        <begin position="147"/>
        <end position="197"/>
    </location>
</feature>
<keyword evidence="1" id="KW-0472">Membrane</keyword>
<name>A0A506VGY0_9GAMM</name>
<dbReference type="Proteomes" id="UP000319523">
    <property type="component" value="Unassembled WGS sequence"/>
</dbReference>
<dbReference type="PANTHER" id="PTHR34597">
    <property type="entry name" value="SLR1661 PROTEIN"/>
    <property type="match status" value="1"/>
</dbReference>
<dbReference type="GO" id="GO:0046819">
    <property type="term" value="P:protein secretion by the type V secretion system"/>
    <property type="evidence" value="ECO:0007669"/>
    <property type="project" value="TreeGrafter"/>
</dbReference>
<reference evidence="7 8" key="1">
    <citation type="submission" date="2019-06" db="EMBL/GenBank/DDBJ databases">
        <authorList>
            <person name="Yang Y."/>
        </authorList>
    </citation>
    <scope>NUCLEOTIDE SEQUENCE [LARGE SCALE GENOMIC DNA]</scope>
    <source>
        <strain evidence="7 8">BIT-26</strain>
    </source>
</reference>
<evidence type="ECO:0000259" key="4">
    <source>
        <dbReference type="Pfam" id="PF03865"/>
    </source>
</evidence>
<dbReference type="GO" id="GO:0008320">
    <property type="term" value="F:protein transmembrane transporter activity"/>
    <property type="evidence" value="ECO:0007669"/>
    <property type="project" value="TreeGrafter"/>
</dbReference>
<gene>
    <name evidence="7" type="ORF">FKM52_01970</name>
</gene>
<evidence type="ECO:0000313" key="7">
    <source>
        <dbReference type="EMBL" id="TPW44499.1"/>
    </source>
</evidence>
<organism evidence="7 8">
    <name type="scientific">Mixta tenebrionis</name>
    <dbReference type="NCBI Taxonomy" id="2562439"/>
    <lineage>
        <taxon>Bacteria</taxon>
        <taxon>Pseudomonadati</taxon>
        <taxon>Pseudomonadota</taxon>
        <taxon>Gammaproteobacteria</taxon>
        <taxon>Enterobacterales</taxon>
        <taxon>Erwiniaceae</taxon>
        <taxon>Mixta</taxon>
    </lineage>
</organism>
<evidence type="ECO:0000256" key="3">
    <source>
        <dbReference type="ARBA" id="ARBA00023237"/>
    </source>
</evidence>
<dbReference type="AlphaFoldDB" id="A0A506VGY0"/>
<feature type="domain" description="Polypeptide-transport-associated ShlB-type" evidence="5">
    <location>
        <begin position="72"/>
        <end position="146"/>
    </location>
</feature>
<dbReference type="PIRSF" id="PIRSF029745">
    <property type="entry name" value="FhaC"/>
    <property type="match status" value="1"/>
</dbReference>
<evidence type="ECO:0000259" key="5">
    <source>
        <dbReference type="Pfam" id="PF08479"/>
    </source>
</evidence>
<evidence type="ECO:0000259" key="6">
    <source>
        <dbReference type="Pfam" id="PF17287"/>
    </source>
</evidence>
<sequence>MKITHAIFCFLTVYACHFQAVAQSNLNRIIKEQQNNDDAARKENRLDKKDVYSTIDVKHNDTSDFPVEENCFTINELVLEGDFLQRSSLNRLKENIAHRCIGMRGVEKAVTLIQDYFINAGYITTRIEIPDQDLTLNKLTLKVIPGRIEQIKIENNDVYQWILPFKPGDVLNIRDIEQGLENLQRVPGVDVKIGIEPGSRDGYSNVAIATNRYRSWNLRATYNNWGDESTGRQLAGGAGYLYNLTGSNDIFYLSGSTSTTGNYKSLSAYYSIPFGYWDYELFYSRSSSRQGFRIADMDLSYRGENNYFSAKASRTLFRNSDKKITGSAELIRRKADYRLNDIALLLQKRDMGNVRFGLHYKQNYPGAALNGSLSYQRFLTWFGGTPTPDMKTGEVSEASHMVNLDLNYIKLLRYRAVDAYYDVKFGAQYSPDPLTLQDQFTLGSRWNVRGFENSSGIYGDKGFYLQNTLNFITGFKGIELYTGVDYGQISGGAWDRNSGNSQKIIGAVTGAKGSAGALGYDFSLSAPLFSPDELNIDKFTINFHVFYQL</sequence>
<proteinExistence type="predicted"/>
<accession>A0A506VGY0</accession>
<dbReference type="PANTHER" id="PTHR34597:SF3">
    <property type="entry name" value="OUTER MEMBRANE TRANSPORTER CDIB"/>
    <property type="match status" value="1"/>
</dbReference>
<dbReference type="InterPro" id="IPR051544">
    <property type="entry name" value="TPS_OM_transporter"/>
</dbReference>
<dbReference type="InterPro" id="IPR013686">
    <property type="entry name" value="Polypept-transport_assoc_ShlB"/>
</dbReference>
<dbReference type="Pfam" id="PF03865">
    <property type="entry name" value="ShlB"/>
    <property type="match status" value="1"/>
</dbReference>
<dbReference type="Gene3D" id="3.10.20.310">
    <property type="entry name" value="membrane protein fhac"/>
    <property type="match status" value="1"/>
</dbReference>
<keyword evidence="2" id="KW-0812">Transmembrane</keyword>
<keyword evidence="1" id="KW-1134">Transmembrane beta strand</keyword>
<dbReference type="Pfam" id="PF08479">
    <property type="entry name" value="POTRA_2"/>
    <property type="match status" value="1"/>
</dbReference>
<dbReference type="InterPro" id="IPR035251">
    <property type="entry name" value="ShlB_POTRA"/>
</dbReference>
<dbReference type="InterPro" id="IPR005565">
    <property type="entry name" value="Hemolysn_activator_HlyB_C"/>
</dbReference>
<dbReference type="InterPro" id="IPR027282">
    <property type="entry name" value="TPS"/>
</dbReference>
<dbReference type="RefSeq" id="WP_141174511.1">
    <property type="nucleotide sequence ID" value="NZ_JBHUFX010000013.1"/>
</dbReference>
<evidence type="ECO:0000256" key="2">
    <source>
        <dbReference type="ARBA" id="ARBA00022692"/>
    </source>
</evidence>
<evidence type="ECO:0000313" key="8">
    <source>
        <dbReference type="Proteomes" id="UP000319523"/>
    </source>
</evidence>
<comment type="caution">
    <text evidence="7">The sequence shown here is derived from an EMBL/GenBank/DDBJ whole genome shotgun (WGS) entry which is preliminary data.</text>
</comment>
<evidence type="ECO:0000256" key="1">
    <source>
        <dbReference type="ARBA" id="ARBA00022452"/>
    </source>
</evidence>
<protein>
    <submittedName>
        <fullName evidence="7">ShlB/FhaC/HecB family hemolysin secretion/activation protein</fullName>
    </submittedName>
</protein>
<dbReference type="PROSITE" id="PS51257">
    <property type="entry name" value="PROKAR_LIPOPROTEIN"/>
    <property type="match status" value="1"/>
</dbReference>
<keyword evidence="8" id="KW-1185">Reference proteome</keyword>